<evidence type="ECO:0000313" key="3">
    <source>
        <dbReference type="EMBL" id="HED10858.1"/>
    </source>
</evidence>
<proteinExistence type="predicted"/>
<dbReference type="PROSITE" id="PS51257">
    <property type="entry name" value="PROKAR_LIPOPROTEIN"/>
    <property type="match status" value="1"/>
</dbReference>
<feature type="signal peptide" evidence="2">
    <location>
        <begin position="1"/>
        <end position="27"/>
    </location>
</feature>
<dbReference type="EMBL" id="DRLD01000257">
    <property type="protein sequence ID" value="HED10858.1"/>
    <property type="molecule type" value="Genomic_DNA"/>
</dbReference>
<protein>
    <submittedName>
        <fullName evidence="3">SusD/RagB family nutrient-binding outer membrane lipoprotein</fullName>
    </submittedName>
</protein>
<dbReference type="Gene3D" id="1.25.40.390">
    <property type="match status" value="1"/>
</dbReference>
<feature type="compositionally biased region" description="Polar residues" evidence="1">
    <location>
        <begin position="438"/>
        <end position="453"/>
    </location>
</feature>
<dbReference type="InterPro" id="IPR041662">
    <property type="entry name" value="SusD-like_2"/>
</dbReference>
<evidence type="ECO:0000256" key="2">
    <source>
        <dbReference type="SAM" id="SignalP"/>
    </source>
</evidence>
<feature type="chain" id="PRO_5031310941" evidence="2">
    <location>
        <begin position="28"/>
        <end position="459"/>
    </location>
</feature>
<dbReference type="SUPFAM" id="SSF48452">
    <property type="entry name" value="TPR-like"/>
    <property type="match status" value="1"/>
</dbReference>
<gene>
    <name evidence="3" type="ORF">ENJ10_09240</name>
</gene>
<keyword evidence="3" id="KW-0449">Lipoprotein</keyword>
<dbReference type="AlphaFoldDB" id="A0A7V1PUK5"/>
<feature type="region of interest" description="Disordered" evidence="1">
    <location>
        <begin position="433"/>
        <end position="459"/>
    </location>
</feature>
<comment type="caution">
    <text evidence="3">The sequence shown here is derived from an EMBL/GenBank/DDBJ whole genome shotgun (WGS) entry which is preliminary data.</text>
</comment>
<dbReference type="InterPro" id="IPR011990">
    <property type="entry name" value="TPR-like_helical_dom_sf"/>
</dbReference>
<evidence type="ECO:0000256" key="1">
    <source>
        <dbReference type="SAM" id="MobiDB-lite"/>
    </source>
</evidence>
<keyword evidence="2" id="KW-0732">Signal</keyword>
<name>A0A7V1PUK5_CALAY</name>
<reference evidence="3" key="1">
    <citation type="journal article" date="2020" name="mSystems">
        <title>Genome- and Community-Level Interaction Insights into Carbon Utilization and Element Cycling Functions of Hydrothermarchaeota in Hydrothermal Sediment.</title>
        <authorList>
            <person name="Zhou Z."/>
            <person name="Liu Y."/>
            <person name="Xu W."/>
            <person name="Pan J."/>
            <person name="Luo Z.H."/>
            <person name="Li M."/>
        </authorList>
    </citation>
    <scope>NUCLEOTIDE SEQUENCE [LARGE SCALE GENOMIC DNA]</scope>
    <source>
        <strain evidence="3">HyVt-456</strain>
    </source>
</reference>
<dbReference type="Proteomes" id="UP000886005">
    <property type="component" value="Unassembled WGS sequence"/>
</dbReference>
<accession>A0A7V1PUK5</accession>
<dbReference type="Pfam" id="PF12771">
    <property type="entry name" value="SusD-like_2"/>
    <property type="match status" value="1"/>
</dbReference>
<organism evidence="3">
    <name type="scientific">Caldithrix abyssi</name>
    <dbReference type="NCBI Taxonomy" id="187145"/>
    <lineage>
        <taxon>Bacteria</taxon>
        <taxon>Pseudomonadati</taxon>
        <taxon>Calditrichota</taxon>
        <taxon>Calditrichia</taxon>
        <taxon>Calditrichales</taxon>
        <taxon>Calditrichaceae</taxon>
        <taxon>Caldithrix</taxon>
    </lineage>
</organism>
<sequence length="459" mass="50838">MTRKNIISMVRVLFVFTAILFTTSCQNFLDADEVITDPNRVTEVTSDLLFNSVQVKGFFMFEGQLARTTTMWMQQMDGTDRQFAGFAQYEVTEGDHSGEMSGIYTGGGLIDMRKIQADSEAKGRREYAGIAKVWEALVIGMASSLWGDLPYSEAVNIESYPTPKLDKMSDIYAALQNKLDEAIADLQSGAGGYIPANDFVYGGDVNKWVEAAYTLKARLYMHWAEVDAANYGRALAAAQKGISSTANNFKTYHTTTEVESNGWYQFFKNRDSYLRSGRFLVELLKTRQDTVRLEQYFERLDGTSATGPTAFVGSDPNNSNASASSLSDIYLAKDLSTSILSWEETQLIIAEAAFKTGDEATALAKLNEVRANFNLPALSVSGSDLFTAIAEEKYVALFLNMEVYNDWKRTGYPESSSDFSSYSGLPIPRRLLYGSGERNANPNIPAPSQQPARNENDPS</sequence>